<protein>
    <submittedName>
        <fullName evidence="2">Helix-turn-helix transcriptional regulator</fullName>
    </submittedName>
</protein>
<dbReference type="CDD" id="cd00093">
    <property type="entry name" value="HTH_XRE"/>
    <property type="match status" value="1"/>
</dbReference>
<accession>A0ABU3R0S1</accession>
<dbReference type="SMART" id="SM00530">
    <property type="entry name" value="HTH_XRE"/>
    <property type="match status" value="1"/>
</dbReference>
<evidence type="ECO:0000313" key="2">
    <source>
        <dbReference type="EMBL" id="MDU0113278.1"/>
    </source>
</evidence>
<proteinExistence type="predicted"/>
<dbReference type="Gene3D" id="1.10.260.40">
    <property type="entry name" value="lambda repressor-like DNA-binding domains"/>
    <property type="match status" value="1"/>
</dbReference>
<dbReference type="RefSeq" id="WP_315946896.1">
    <property type="nucleotide sequence ID" value="NZ_JAWCUA010000007.1"/>
</dbReference>
<feature type="domain" description="HTH cro/C1-type" evidence="1">
    <location>
        <begin position="15"/>
        <end position="69"/>
    </location>
</feature>
<evidence type="ECO:0000313" key="3">
    <source>
        <dbReference type="Proteomes" id="UP001257914"/>
    </source>
</evidence>
<dbReference type="Proteomes" id="UP001257914">
    <property type="component" value="Unassembled WGS sequence"/>
</dbReference>
<reference evidence="2 3" key="1">
    <citation type="submission" date="2023-10" db="EMBL/GenBank/DDBJ databases">
        <title>Psychrosphaera aquimaarina strain SW33 isolated from seawater.</title>
        <authorList>
            <person name="Bayburt H."/>
            <person name="Kim J.M."/>
            <person name="Choi B.J."/>
            <person name="Jeon C.O."/>
        </authorList>
    </citation>
    <scope>NUCLEOTIDE SEQUENCE [LARGE SCALE GENOMIC DNA]</scope>
    <source>
        <strain evidence="2 3">KCTC 52743</strain>
    </source>
</reference>
<comment type="caution">
    <text evidence="2">The sequence shown here is derived from an EMBL/GenBank/DDBJ whole genome shotgun (WGS) entry which is preliminary data.</text>
</comment>
<gene>
    <name evidence="2" type="ORF">RT723_09780</name>
</gene>
<dbReference type="PROSITE" id="PS50943">
    <property type="entry name" value="HTH_CROC1"/>
    <property type="match status" value="1"/>
</dbReference>
<organism evidence="2 3">
    <name type="scientific">Psychrosphaera aquimarina</name>
    <dbReference type="NCBI Taxonomy" id="2044854"/>
    <lineage>
        <taxon>Bacteria</taxon>
        <taxon>Pseudomonadati</taxon>
        <taxon>Pseudomonadota</taxon>
        <taxon>Gammaproteobacteria</taxon>
        <taxon>Alteromonadales</taxon>
        <taxon>Pseudoalteromonadaceae</taxon>
        <taxon>Psychrosphaera</taxon>
    </lineage>
</organism>
<dbReference type="SUPFAM" id="SSF47413">
    <property type="entry name" value="lambda repressor-like DNA-binding domains"/>
    <property type="match status" value="1"/>
</dbReference>
<dbReference type="InterPro" id="IPR010982">
    <property type="entry name" value="Lambda_DNA-bd_dom_sf"/>
</dbReference>
<name>A0ABU3R0S1_9GAMM</name>
<dbReference type="InterPro" id="IPR001387">
    <property type="entry name" value="Cro/C1-type_HTH"/>
</dbReference>
<dbReference type="EMBL" id="JAWCUA010000007">
    <property type="protein sequence ID" value="MDU0113278.1"/>
    <property type="molecule type" value="Genomic_DNA"/>
</dbReference>
<sequence length="84" mass="9645">MKARNVLDKRISGLLQDKRRMLGVTMLEVARCLGKPHSFVGLVESGKRCLTVGELEMFCNVLCVNMEDVIKQAKRKVMWKYESQ</sequence>
<evidence type="ECO:0000259" key="1">
    <source>
        <dbReference type="PROSITE" id="PS50943"/>
    </source>
</evidence>
<keyword evidence="3" id="KW-1185">Reference proteome</keyword>